<dbReference type="InterPro" id="IPR036188">
    <property type="entry name" value="FAD/NAD-bd_sf"/>
</dbReference>
<keyword evidence="9" id="KW-1133">Transmembrane helix</keyword>
<feature type="domain" description="FAD/NAD(P)-binding" evidence="10">
    <location>
        <begin position="19"/>
        <end position="336"/>
    </location>
</feature>
<keyword evidence="6 12" id="KW-0560">Oxidoreductase</keyword>
<dbReference type="EC" id="1.6.5.9" evidence="2"/>
<feature type="transmembrane region" description="Helical" evidence="9">
    <location>
        <begin position="379"/>
        <end position="401"/>
    </location>
</feature>
<comment type="caution">
    <text evidence="12">The sequence shown here is derived from an EMBL/GenBank/DDBJ whole genome shotgun (WGS) entry which is preliminary data.</text>
</comment>
<organism evidence="12 13">
    <name type="scientific">Shiella aurantiaca</name>
    <dbReference type="NCBI Taxonomy" id="3058365"/>
    <lineage>
        <taxon>Bacteria</taxon>
        <taxon>Pseudomonadati</taxon>
        <taxon>Bacteroidota</taxon>
        <taxon>Cytophagia</taxon>
        <taxon>Cytophagales</taxon>
        <taxon>Shiellaceae</taxon>
        <taxon>Shiella</taxon>
    </lineage>
</organism>
<dbReference type="Proteomes" id="UP001168552">
    <property type="component" value="Unassembled WGS sequence"/>
</dbReference>
<evidence type="ECO:0000256" key="5">
    <source>
        <dbReference type="ARBA" id="ARBA00022946"/>
    </source>
</evidence>
<evidence type="ECO:0000259" key="10">
    <source>
        <dbReference type="Pfam" id="PF07992"/>
    </source>
</evidence>
<evidence type="ECO:0000256" key="3">
    <source>
        <dbReference type="ARBA" id="ARBA00022630"/>
    </source>
</evidence>
<accession>A0ABT8F6T4</accession>
<keyword evidence="5" id="KW-0809">Transit peptide</keyword>
<dbReference type="GO" id="GO:0016491">
    <property type="term" value="F:oxidoreductase activity"/>
    <property type="evidence" value="ECO:0007669"/>
    <property type="project" value="UniProtKB-KW"/>
</dbReference>
<evidence type="ECO:0000256" key="8">
    <source>
        <dbReference type="ARBA" id="ARBA00047599"/>
    </source>
</evidence>
<evidence type="ECO:0000313" key="13">
    <source>
        <dbReference type="Proteomes" id="UP001168552"/>
    </source>
</evidence>
<keyword evidence="3" id="KW-0285">Flavoprotein</keyword>
<protein>
    <recommendedName>
        <fullName evidence="2">NADH:ubiquinone reductase (non-electrogenic)</fullName>
        <ecNumber evidence="2">1.6.5.9</ecNumber>
    </recommendedName>
</protein>
<dbReference type="InterPro" id="IPR023753">
    <property type="entry name" value="FAD/NAD-binding_dom"/>
</dbReference>
<dbReference type="Gene3D" id="3.50.50.100">
    <property type="match status" value="1"/>
</dbReference>
<dbReference type="PANTHER" id="PTHR43706">
    <property type="entry name" value="NADH DEHYDROGENASE"/>
    <property type="match status" value="1"/>
</dbReference>
<evidence type="ECO:0000259" key="11">
    <source>
        <dbReference type="Pfam" id="PF22366"/>
    </source>
</evidence>
<keyword evidence="9" id="KW-0472">Membrane</keyword>
<dbReference type="PRINTS" id="PR00368">
    <property type="entry name" value="FADPNR"/>
</dbReference>
<name>A0ABT8F6T4_9BACT</name>
<dbReference type="Pfam" id="PF07992">
    <property type="entry name" value="Pyr_redox_2"/>
    <property type="match status" value="1"/>
</dbReference>
<dbReference type="PANTHER" id="PTHR43706:SF47">
    <property type="entry name" value="EXTERNAL NADH-UBIQUINONE OXIDOREDUCTASE 1, MITOCHONDRIAL-RELATED"/>
    <property type="match status" value="1"/>
</dbReference>
<comment type="catalytic activity">
    <reaction evidence="8">
        <text>a quinone + NADH + H(+) = a quinol + NAD(+)</text>
        <dbReference type="Rhea" id="RHEA:46160"/>
        <dbReference type="ChEBI" id="CHEBI:15378"/>
        <dbReference type="ChEBI" id="CHEBI:24646"/>
        <dbReference type="ChEBI" id="CHEBI:57540"/>
        <dbReference type="ChEBI" id="CHEBI:57945"/>
        <dbReference type="ChEBI" id="CHEBI:132124"/>
        <dbReference type="EC" id="1.6.5.9"/>
    </reaction>
</comment>
<evidence type="ECO:0000256" key="6">
    <source>
        <dbReference type="ARBA" id="ARBA00023002"/>
    </source>
</evidence>
<evidence type="ECO:0000313" key="12">
    <source>
        <dbReference type="EMBL" id="MDN4166165.1"/>
    </source>
</evidence>
<reference evidence="12" key="1">
    <citation type="submission" date="2023-06" db="EMBL/GenBank/DDBJ databases">
        <title>Cytophagales bacterium Strain LB-30, isolated from soil.</title>
        <authorList>
            <person name="Liu B."/>
        </authorList>
    </citation>
    <scope>NUCLEOTIDE SEQUENCE</scope>
    <source>
        <strain evidence="12">LB-30</strain>
    </source>
</reference>
<evidence type="ECO:0000256" key="2">
    <source>
        <dbReference type="ARBA" id="ARBA00012637"/>
    </source>
</evidence>
<evidence type="ECO:0000256" key="7">
    <source>
        <dbReference type="ARBA" id="ARBA00023027"/>
    </source>
</evidence>
<sequence length="446" mass="49775">MNTHHSENSLRIPTSAHPRIVIIGGGFAGVQLAQKLKGKPFQVVLLDRHNYHTFQPLLYQVATAGLEPDSIAGPLRKLIERSPNFYFRLAEVLAIRAEEHLVETKLGVLHYDYLVIANGSKTNYFGNEEAFGKAFPLKQIPQALDLRSYILQNFEKAVITENADDLQSLMNFIVVGGGPTGVEVSGALGELKKHVLPHDYPELDFRKMNIYLMEGAGRLLNGMSEKSGNKALEYLKRFDVNVKLNTLVKSFDGQQAVLNTGEKILARTVVWAAGVKGNIIQGLPKAAVERDRIVVDVYNKVIDTDNVFAIGDIAVMKSEDYPNGHPMLAPVAMQQGSLLAQNFLHLLRGKPLKAFRYLDKGSMATIGRNKAVVDLPKGLHFGGLFAWFVWMFVHLVSIIGFRSKLVVLSNWIWNYFTYDRGTRLIIRPYIPKGGEKVPTNEPEKVL</sequence>
<proteinExistence type="inferred from homology"/>
<evidence type="ECO:0000256" key="1">
    <source>
        <dbReference type="ARBA" id="ARBA00005272"/>
    </source>
</evidence>
<keyword evidence="13" id="KW-1185">Reference proteome</keyword>
<keyword evidence="9" id="KW-0812">Transmembrane</keyword>
<dbReference type="InterPro" id="IPR054585">
    <property type="entry name" value="NDH2-like_C"/>
</dbReference>
<dbReference type="EMBL" id="JAUHJS010000005">
    <property type="protein sequence ID" value="MDN4166165.1"/>
    <property type="molecule type" value="Genomic_DNA"/>
</dbReference>
<gene>
    <name evidence="12" type="ORF">QWY31_11670</name>
</gene>
<dbReference type="RefSeq" id="WP_320004698.1">
    <property type="nucleotide sequence ID" value="NZ_JAUHJS010000005.1"/>
</dbReference>
<keyword evidence="4" id="KW-0274">FAD</keyword>
<evidence type="ECO:0000256" key="4">
    <source>
        <dbReference type="ARBA" id="ARBA00022827"/>
    </source>
</evidence>
<feature type="domain" description="External alternative NADH-ubiquinone oxidoreductase-like C-terminal" evidence="11">
    <location>
        <begin position="360"/>
        <end position="416"/>
    </location>
</feature>
<comment type="similarity">
    <text evidence="1">Belongs to the NADH dehydrogenase family.</text>
</comment>
<dbReference type="SUPFAM" id="SSF51905">
    <property type="entry name" value="FAD/NAD(P)-binding domain"/>
    <property type="match status" value="1"/>
</dbReference>
<evidence type="ECO:0000256" key="9">
    <source>
        <dbReference type="SAM" id="Phobius"/>
    </source>
</evidence>
<dbReference type="PRINTS" id="PR00411">
    <property type="entry name" value="PNDRDTASEI"/>
</dbReference>
<dbReference type="InterPro" id="IPR045024">
    <property type="entry name" value="NDH-2"/>
</dbReference>
<dbReference type="Pfam" id="PF22366">
    <property type="entry name" value="NDH2_C"/>
    <property type="match status" value="1"/>
</dbReference>
<keyword evidence="7" id="KW-0520">NAD</keyword>